<dbReference type="InterPro" id="IPR012190">
    <property type="entry name" value="UCP036698"/>
</dbReference>
<dbReference type="RefSeq" id="WP_241715770.1">
    <property type="nucleotide sequence ID" value="NZ_JALBUF010000011.1"/>
</dbReference>
<gene>
    <name evidence="1" type="ORF">MM817_02560</name>
</gene>
<evidence type="ECO:0000313" key="2">
    <source>
        <dbReference type="Proteomes" id="UP001139263"/>
    </source>
</evidence>
<reference evidence="1" key="1">
    <citation type="submission" date="2022-03" db="EMBL/GenBank/DDBJ databases">
        <title>Draft Genome Sequence of Firmicute Strain S0AB, a Heterotrophic Iron/Sulfur-Oxidizing Extreme Acidophile.</title>
        <authorList>
            <person name="Vergara E."/>
            <person name="Pakostova E."/>
            <person name="Johnson D.B."/>
            <person name="Holmes D.S."/>
        </authorList>
    </citation>
    <scope>NUCLEOTIDE SEQUENCE</scope>
    <source>
        <strain evidence="1">S0AB</strain>
    </source>
</reference>
<organism evidence="1 2">
    <name type="scientific">Sulfoacidibacillus ferrooxidans</name>
    <dbReference type="NCBI Taxonomy" id="2005001"/>
    <lineage>
        <taxon>Bacteria</taxon>
        <taxon>Bacillati</taxon>
        <taxon>Bacillota</taxon>
        <taxon>Bacilli</taxon>
        <taxon>Bacillales</taxon>
        <taxon>Alicyclobacillaceae</taxon>
        <taxon>Sulfoacidibacillus</taxon>
    </lineage>
</organism>
<protein>
    <recommendedName>
        <fullName evidence="3">DUF4264 domain-containing protein</fullName>
    </recommendedName>
</protein>
<keyword evidence="2" id="KW-1185">Reference proteome</keyword>
<dbReference type="AlphaFoldDB" id="A0A9X1VBJ5"/>
<comment type="caution">
    <text evidence="1">The sequence shown here is derived from an EMBL/GenBank/DDBJ whole genome shotgun (WGS) entry which is preliminary data.</text>
</comment>
<accession>A0A9X1VBJ5</accession>
<evidence type="ECO:0008006" key="3">
    <source>
        <dbReference type="Google" id="ProtNLM"/>
    </source>
</evidence>
<dbReference type="Proteomes" id="UP001139263">
    <property type="component" value="Unassembled WGS sequence"/>
</dbReference>
<name>A0A9X1VBJ5_9BACL</name>
<sequence>MDQINRVLAVKEVEGSAELYVLIDFLNRNLKDKDVIFGLAKADHPGKYTVTIYRTDV</sequence>
<proteinExistence type="predicted"/>
<dbReference type="Pfam" id="PF14084">
    <property type="entry name" value="DUF4264"/>
    <property type="match status" value="1"/>
</dbReference>
<evidence type="ECO:0000313" key="1">
    <source>
        <dbReference type="EMBL" id="MCI0184265.1"/>
    </source>
</evidence>
<dbReference type="EMBL" id="JALBUF010000011">
    <property type="protein sequence ID" value="MCI0184265.1"/>
    <property type="molecule type" value="Genomic_DNA"/>
</dbReference>